<dbReference type="AlphaFoldDB" id="A0A2L1UMW3"/>
<proteinExistence type="predicted"/>
<reference evidence="2" key="1">
    <citation type="submission" date="2017-01" db="EMBL/GenBank/DDBJ databases">
        <title>Genome sequence of Rouxiella sp. ERMR1:05.</title>
        <authorList>
            <person name="Kumar R."/>
            <person name="Singh D."/>
            <person name="Kumar S."/>
        </authorList>
    </citation>
    <scope>NUCLEOTIDE SEQUENCE [LARGE SCALE GENOMIC DNA]</scope>
    <source>
        <strain evidence="2">ERMR1:05</strain>
    </source>
</reference>
<dbReference type="RefSeq" id="WP_104921800.1">
    <property type="nucleotide sequence ID" value="NZ_CP019062.1"/>
</dbReference>
<protein>
    <submittedName>
        <fullName evidence="1">Protein NinG</fullName>
    </submittedName>
</protein>
<sequence>MKIPNHRNCKICKTRFKPNTLYDWWCSEEHKEELITKLAREARQKRIQQQERQRRATARIERQTHNIRKLAVKPLSYFAKQAQTEFNAFIRERDADLPCISCGRFHDGQYHAGHYRTVGANPELRFNEDNCHRQCAPCNNHLSGNIENYTPAIKAKIGEQAYQLLMGAHEPQRFRREDFERIRDEYKAKRKALKKLSEAA</sequence>
<dbReference type="OrthoDB" id="5741553at2"/>
<evidence type="ECO:0000313" key="2">
    <source>
        <dbReference type="Proteomes" id="UP000239197"/>
    </source>
</evidence>
<gene>
    <name evidence="1" type="ORF">BV494_04685</name>
</gene>
<keyword evidence="2" id="KW-1185">Reference proteome</keyword>
<dbReference type="Proteomes" id="UP000239197">
    <property type="component" value="Chromosome"/>
</dbReference>
<dbReference type="InterPro" id="IPR008713">
    <property type="entry name" value="Phage_lambda_NinG"/>
</dbReference>
<dbReference type="KEGG" id="rox:BV494_04685"/>
<accession>A0A2L1UMW3</accession>
<dbReference type="EMBL" id="CP019062">
    <property type="protein sequence ID" value="AVF34269.1"/>
    <property type="molecule type" value="Genomic_DNA"/>
</dbReference>
<organism evidence="1 2">
    <name type="scientific">Rahnella sikkimica</name>
    <dbReference type="NCBI Taxonomy" id="1805933"/>
    <lineage>
        <taxon>Bacteria</taxon>
        <taxon>Pseudomonadati</taxon>
        <taxon>Pseudomonadota</taxon>
        <taxon>Gammaproteobacteria</taxon>
        <taxon>Enterobacterales</taxon>
        <taxon>Yersiniaceae</taxon>
        <taxon>Rahnella</taxon>
    </lineage>
</organism>
<name>A0A2L1UMW3_9GAMM</name>
<evidence type="ECO:0000313" key="1">
    <source>
        <dbReference type="EMBL" id="AVF34269.1"/>
    </source>
</evidence>
<dbReference type="Pfam" id="PF05766">
    <property type="entry name" value="NinG"/>
    <property type="match status" value="1"/>
</dbReference>